<keyword evidence="8" id="KW-1185">Reference proteome</keyword>
<keyword evidence="5 7" id="KW-0456">Lyase</keyword>
<dbReference type="NCBIfam" id="NF003784">
    <property type="entry name" value="PRK05377.1"/>
    <property type="match status" value="1"/>
</dbReference>
<evidence type="ECO:0000313" key="8">
    <source>
        <dbReference type="Proteomes" id="UP000464524"/>
    </source>
</evidence>
<evidence type="ECO:0000256" key="3">
    <source>
        <dbReference type="ARBA" id="ARBA00013068"/>
    </source>
</evidence>
<keyword evidence="4" id="KW-0324">Glycolysis</keyword>
<dbReference type="PANTHER" id="PTHR11627">
    <property type="entry name" value="FRUCTOSE-BISPHOSPHATE ALDOLASE"/>
    <property type="match status" value="1"/>
</dbReference>
<dbReference type="OrthoDB" id="9793595at2"/>
<sequence>MASQAQLDMLKKIKSDNGFIAALDQSGGSTPKALRLYGVEETEYTNDDEMFTQVHLMRTRIVTSPAFNGKRVLGAILFENTLDREIGGKSSAHFLWQEKNVVPFLKVDKGLQDEADGVQLMKPIADLENLLAKANAQDVFGTKMRSVVKLGNKAGIDAIVAQQFEVGKQILAAGLMPIIEPEVDINSPEKAQAEALLKAAILTQLAALDAEQTVMLKLTLPEETNFYRELVEHPKVLKVVALSGGYNRQEANRRLSENKGMIASFSRALTEGVSAKQSDDEFNATLDEAIEGIYQASVS</sequence>
<evidence type="ECO:0000313" key="7">
    <source>
        <dbReference type="EMBL" id="QHJ13342.1"/>
    </source>
</evidence>
<dbReference type="GO" id="GO:0006096">
    <property type="term" value="P:glycolytic process"/>
    <property type="evidence" value="ECO:0007669"/>
    <property type="project" value="UniProtKB-UniPathway"/>
</dbReference>
<organism evidence="7 8">
    <name type="scientific">Paraglaciecola mesophila</name>
    <dbReference type="NCBI Taxonomy" id="197222"/>
    <lineage>
        <taxon>Bacteria</taxon>
        <taxon>Pseudomonadati</taxon>
        <taxon>Pseudomonadota</taxon>
        <taxon>Gammaproteobacteria</taxon>
        <taxon>Alteromonadales</taxon>
        <taxon>Alteromonadaceae</taxon>
        <taxon>Paraglaciecola</taxon>
    </lineage>
</organism>
<dbReference type="UniPathway" id="UPA00109">
    <property type="reaction ID" value="UER00183"/>
</dbReference>
<dbReference type="InterPro" id="IPR013785">
    <property type="entry name" value="Aldolase_TIM"/>
</dbReference>
<protein>
    <recommendedName>
        <fullName evidence="3">fructose-bisphosphate aldolase</fullName>
        <ecNumber evidence="3">4.1.2.13</ecNumber>
    </recommendedName>
    <alternativeName>
        <fullName evidence="6">Fructose-bisphosphate aldolase class I</fullName>
    </alternativeName>
</protein>
<dbReference type="EMBL" id="CP047656">
    <property type="protein sequence ID" value="QHJ13342.1"/>
    <property type="molecule type" value="Genomic_DNA"/>
</dbReference>
<evidence type="ECO:0000256" key="2">
    <source>
        <dbReference type="ARBA" id="ARBA00010387"/>
    </source>
</evidence>
<comment type="pathway">
    <text evidence="1">Carbohydrate degradation; glycolysis; D-glyceraldehyde 3-phosphate and glycerone phosphate from D-glucose: step 4/4.</text>
</comment>
<reference evidence="7 8" key="1">
    <citation type="submission" date="2019-12" db="EMBL/GenBank/DDBJ databases">
        <title>Genome sequencing and assembly of endphytes of Porphyra tenera.</title>
        <authorList>
            <person name="Park J.M."/>
            <person name="Shin R."/>
            <person name="Jo S.H."/>
        </authorList>
    </citation>
    <scope>NUCLEOTIDE SEQUENCE [LARGE SCALE GENOMIC DNA]</scope>
    <source>
        <strain evidence="7 8">GPM4</strain>
    </source>
</reference>
<dbReference type="AlphaFoldDB" id="A0A857JPN8"/>
<accession>A0A857JPN8</accession>
<dbReference type="SUPFAM" id="SSF51569">
    <property type="entry name" value="Aldolase"/>
    <property type="match status" value="1"/>
</dbReference>
<evidence type="ECO:0000256" key="4">
    <source>
        <dbReference type="ARBA" id="ARBA00023152"/>
    </source>
</evidence>
<dbReference type="KEGG" id="pmes:FX988_03603"/>
<dbReference type="InterPro" id="IPR000741">
    <property type="entry name" value="FBA_I"/>
</dbReference>
<dbReference type="Proteomes" id="UP000464524">
    <property type="component" value="Chromosome"/>
</dbReference>
<evidence type="ECO:0000256" key="5">
    <source>
        <dbReference type="ARBA" id="ARBA00023239"/>
    </source>
</evidence>
<evidence type="ECO:0000256" key="1">
    <source>
        <dbReference type="ARBA" id="ARBA00004714"/>
    </source>
</evidence>
<evidence type="ECO:0000256" key="6">
    <source>
        <dbReference type="ARBA" id="ARBA00029799"/>
    </source>
</evidence>
<dbReference type="EC" id="4.1.2.13" evidence="3"/>
<dbReference type="Pfam" id="PF00274">
    <property type="entry name" value="Glycolytic"/>
    <property type="match status" value="1"/>
</dbReference>
<name>A0A857JPN8_9ALTE</name>
<dbReference type="RefSeq" id="WP_160181440.1">
    <property type="nucleotide sequence ID" value="NZ_CP047656.1"/>
</dbReference>
<gene>
    <name evidence="7" type="ORF">FX988_03603</name>
</gene>
<proteinExistence type="inferred from homology"/>
<dbReference type="GO" id="GO:0004332">
    <property type="term" value="F:fructose-bisphosphate aldolase activity"/>
    <property type="evidence" value="ECO:0007669"/>
    <property type="project" value="UniProtKB-EC"/>
</dbReference>
<dbReference type="Gene3D" id="3.20.20.70">
    <property type="entry name" value="Aldolase class I"/>
    <property type="match status" value="1"/>
</dbReference>
<comment type="similarity">
    <text evidence="2">Belongs to the class I fructose-bisphosphate aldolase family.</text>
</comment>